<protein>
    <recommendedName>
        <fullName evidence="4">CUE domain-containing protein</fullName>
    </recommendedName>
</protein>
<evidence type="ECO:0000313" key="6">
    <source>
        <dbReference type="Proteomes" id="UP000001058"/>
    </source>
</evidence>
<dbReference type="InterPro" id="IPR040092">
    <property type="entry name" value="TBRG1"/>
</dbReference>
<evidence type="ECO:0000313" key="5">
    <source>
        <dbReference type="EMBL" id="EFJ45729.1"/>
    </source>
</evidence>
<dbReference type="EMBL" id="GL378355">
    <property type="protein sequence ID" value="EFJ45729.1"/>
    <property type="molecule type" value="Genomic_DNA"/>
</dbReference>
<feature type="compositionally biased region" description="Acidic residues" evidence="3">
    <location>
        <begin position="733"/>
        <end position="743"/>
    </location>
</feature>
<dbReference type="CDD" id="cd16453">
    <property type="entry name" value="RING-Ubox"/>
    <property type="match status" value="1"/>
</dbReference>
<dbReference type="AlphaFoldDB" id="D8U3C7"/>
<gene>
    <name evidence="5" type="ORF">VOLCADRAFT_93895</name>
</gene>
<evidence type="ECO:0000256" key="2">
    <source>
        <dbReference type="ARBA" id="ARBA00023242"/>
    </source>
</evidence>
<evidence type="ECO:0000256" key="1">
    <source>
        <dbReference type="ARBA" id="ARBA00004123"/>
    </source>
</evidence>
<dbReference type="InParanoid" id="D8U3C7"/>
<dbReference type="InterPro" id="IPR003889">
    <property type="entry name" value="FYrich_C"/>
</dbReference>
<dbReference type="PANTHER" id="PTHR22715">
    <property type="entry name" value="TRANSFORMING GROWTH FACTOR BETA REGULATED GENE 1"/>
    <property type="match status" value="1"/>
</dbReference>
<feature type="compositionally biased region" description="Low complexity" evidence="3">
    <location>
        <begin position="202"/>
        <end position="226"/>
    </location>
</feature>
<dbReference type="InterPro" id="IPR013083">
    <property type="entry name" value="Znf_RING/FYVE/PHD"/>
</dbReference>
<dbReference type="GO" id="GO:0043130">
    <property type="term" value="F:ubiquitin binding"/>
    <property type="evidence" value="ECO:0007669"/>
    <property type="project" value="InterPro"/>
</dbReference>
<feature type="region of interest" description="Disordered" evidence="3">
    <location>
        <begin position="123"/>
        <end position="160"/>
    </location>
</feature>
<dbReference type="CDD" id="cd14279">
    <property type="entry name" value="CUE"/>
    <property type="match status" value="1"/>
</dbReference>
<dbReference type="GeneID" id="9622212"/>
<feature type="compositionally biased region" description="Low complexity" evidence="3">
    <location>
        <begin position="388"/>
        <end position="398"/>
    </location>
</feature>
<feature type="compositionally biased region" description="Basic residues" evidence="3">
    <location>
        <begin position="747"/>
        <end position="756"/>
    </location>
</feature>
<feature type="compositionally biased region" description="Low complexity" evidence="3">
    <location>
        <begin position="566"/>
        <end position="575"/>
    </location>
</feature>
<dbReference type="Gene3D" id="3.30.40.10">
    <property type="entry name" value="Zinc/RING finger domain, C3HC4 (zinc finger)"/>
    <property type="match status" value="1"/>
</dbReference>
<dbReference type="Proteomes" id="UP000001058">
    <property type="component" value="Unassembled WGS sequence"/>
</dbReference>
<dbReference type="InterPro" id="IPR003888">
    <property type="entry name" value="FYrich_N"/>
</dbReference>
<comment type="subcellular location">
    <subcellularLocation>
        <location evidence="1">Nucleus</location>
    </subcellularLocation>
</comment>
<dbReference type="InterPro" id="IPR003892">
    <property type="entry name" value="CUE"/>
</dbReference>
<dbReference type="eggNOG" id="KOG1246">
    <property type="taxonomic scope" value="Eukaryota"/>
</dbReference>
<keyword evidence="2" id="KW-0539">Nucleus</keyword>
<dbReference type="Pfam" id="PF05965">
    <property type="entry name" value="FYRC"/>
    <property type="match status" value="1"/>
</dbReference>
<dbReference type="RefSeq" id="XP_002953130.1">
    <property type="nucleotide sequence ID" value="XM_002953084.1"/>
</dbReference>
<dbReference type="SMART" id="SM00504">
    <property type="entry name" value="Ubox"/>
    <property type="match status" value="1"/>
</dbReference>
<feature type="region of interest" description="Disordered" evidence="3">
    <location>
        <begin position="733"/>
        <end position="756"/>
    </location>
</feature>
<dbReference type="SMART" id="SM00542">
    <property type="entry name" value="FYRC"/>
    <property type="match status" value="1"/>
</dbReference>
<dbReference type="Pfam" id="PF04564">
    <property type="entry name" value="U-box"/>
    <property type="match status" value="1"/>
</dbReference>
<accession>D8U3C7</accession>
<evidence type="ECO:0000256" key="3">
    <source>
        <dbReference type="SAM" id="MobiDB-lite"/>
    </source>
</evidence>
<dbReference type="InterPro" id="IPR003613">
    <property type="entry name" value="Ubox_domain"/>
</dbReference>
<dbReference type="GO" id="GO:0004842">
    <property type="term" value="F:ubiquitin-protein transferase activity"/>
    <property type="evidence" value="ECO:0007669"/>
    <property type="project" value="InterPro"/>
</dbReference>
<name>D8U3C7_VOLCA</name>
<evidence type="ECO:0000259" key="4">
    <source>
        <dbReference type="PROSITE" id="PS51140"/>
    </source>
</evidence>
<reference evidence="5 6" key="1">
    <citation type="journal article" date="2010" name="Science">
        <title>Genomic analysis of organismal complexity in the multicellular green alga Volvox carteri.</title>
        <authorList>
            <person name="Prochnik S.E."/>
            <person name="Umen J."/>
            <person name="Nedelcu A.M."/>
            <person name="Hallmann A."/>
            <person name="Miller S.M."/>
            <person name="Nishii I."/>
            <person name="Ferris P."/>
            <person name="Kuo A."/>
            <person name="Mitros T."/>
            <person name="Fritz-Laylin L.K."/>
            <person name="Hellsten U."/>
            <person name="Chapman J."/>
            <person name="Simakov O."/>
            <person name="Rensing S.A."/>
            <person name="Terry A."/>
            <person name="Pangilinan J."/>
            <person name="Kapitonov V."/>
            <person name="Jurka J."/>
            <person name="Salamov A."/>
            <person name="Shapiro H."/>
            <person name="Schmutz J."/>
            <person name="Grimwood J."/>
            <person name="Lindquist E."/>
            <person name="Lucas S."/>
            <person name="Grigoriev I.V."/>
            <person name="Schmitt R."/>
            <person name="Kirk D."/>
            <person name="Rokhsar D.S."/>
        </authorList>
    </citation>
    <scope>NUCLEOTIDE SEQUENCE [LARGE SCALE GENOMIC DNA]</scope>
    <source>
        <strain evidence="6">f. Nagariensis / Eve</strain>
    </source>
</reference>
<feature type="region of interest" description="Disordered" evidence="3">
    <location>
        <begin position="182"/>
        <end position="448"/>
    </location>
</feature>
<sequence length="985" mass="102475">MADPGESQASENKASVNLVELFQTGENGIERRRTENLFKQLDERQLTEDEQAIIQQRVELQRKMFQEYERREKQRKLRELQEVCPDLDEEAARRALELCNWREEAAAEKISSDQAFLRRVLSGGVGGPGTGAAAEYAPAPRRDRPRSSSRAAVGPRPRLVDPSQVGAVFVGRFKSRLGPHQISAMGRQQQPQQQQTRRAGIAAAAGSNHGQAGAAAAGSPATATAASGGGAGGRGARGDDANAVMTPRLGAAKYDPHHHQQLQEGEDGDGKGADGDVEMADVGTAMESDALGEEGPGGGADGEQQQEGGMAGATIVADGGESETEAEEYEGEHEGVEVEDPNSADYSDNELQYEDDVLPPVMSPLLAGKRGRRVSEADGEEHDVHQSAGLAADAAATAMPVEIGSAEGRRSAEPSGSGPASGGRAAMTATAQQPLQQGHELQGPHDLNVSGALAAAAATAAITCEDEEVNSPARRAHAAAAAAAAVTATVAAATTSADQPMALAAHRPRRAKADLAAAIRHAAAVDEDSDEGEAKEGGRRAGGSETASDGGDSDFELGSGGGGRRGAAASYGATSSSNPAFPGISGHPHLVTLVHFSVDRSGSAPTTGIQRNLPDQWQRLNSIPGAAAGARRQQQPRKRTASGGGAGGTAATRATRQRAAAAVAMAAAAAAPQLRPMEAPTAAADAGAAAASAEVTDGGGAGPSGRGGADEAAAAAVMPTAAMAAANVPCEDDSEATMTEEESPGGRTKRRAKSKKGKGGYIFPAGFRAQTLFRSSVDLDSLTLHTCEILGECGQYWPAPTFVVTAADRPDEPLVAKSCTGCWTAVLRRINGEIEGRRAAGEDLPPPPKTAIAGPEYFGLNQPEICAAIEALDVERKCTTYWWSAVTRAERYRKRCEEAGEDAAALLEQSLRDNPLPGFLDPITLEPVVNPAISPYGHVMGLATWKAVLAENRRCPFTKQPLKVEALTVLTKNNIERYRSRIIQQ</sequence>
<dbReference type="GO" id="GO:0005634">
    <property type="term" value="C:nucleus"/>
    <property type="evidence" value="ECO:0007669"/>
    <property type="project" value="UniProtKB-SubCell"/>
</dbReference>
<dbReference type="OrthoDB" id="1678912at2759"/>
<dbReference type="GO" id="GO:0016567">
    <property type="term" value="P:protein ubiquitination"/>
    <property type="evidence" value="ECO:0007669"/>
    <property type="project" value="UniProtKB-UniPathway"/>
</dbReference>
<feature type="region of interest" description="Disordered" evidence="3">
    <location>
        <begin position="626"/>
        <end position="654"/>
    </location>
</feature>
<dbReference type="KEGG" id="vcn:VOLCADRAFT_93895"/>
<organism evidence="6">
    <name type="scientific">Volvox carteri f. nagariensis</name>
    <dbReference type="NCBI Taxonomy" id="3068"/>
    <lineage>
        <taxon>Eukaryota</taxon>
        <taxon>Viridiplantae</taxon>
        <taxon>Chlorophyta</taxon>
        <taxon>core chlorophytes</taxon>
        <taxon>Chlorophyceae</taxon>
        <taxon>CS clade</taxon>
        <taxon>Chlamydomonadales</taxon>
        <taxon>Volvocaceae</taxon>
        <taxon>Volvox</taxon>
    </lineage>
</organism>
<dbReference type="PANTHER" id="PTHR22715:SF0">
    <property type="entry name" value="TRANSFORMING GROWTH FACTOR BETA REGULATOR 1"/>
    <property type="match status" value="1"/>
</dbReference>
<dbReference type="UniPathway" id="UPA00143"/>
<dbReference type="PROSITE" id="PS51140">
    <property type="entry name" value="CUE"/>
    <property type="match status" value="1"/>
</dbReference>
<dbReference type="STRING" id="3068.D8U3C7"/>
<dbReference type="GO" id="GO:0051726">
    <property type="term" value="P:regulation of cell cycle"/>
    <property type="evidence" value="ECO:0007669"/>
    <property type="project" value="TreeGrafter"/>
</dbReference>
<dbReference type="SUPFAM" id="SSF57850">
    <property type="entry name" value="RING/U-box"/>
    <property type="match status" value="1"/>
</dbReference>
<keyword evidence="6" id="KW-1185">Reference proteome</keyword>
<dbReference type="PROSITE" id="PS51543">
    <property type="entry name" value="FYRC"/>
    <property type="match status" value="1"/>
</dbReference>
<feature type="compositionally biased region" description="Low complexity" evidence="3">
    <location>
        <begin position="413"/>
        <end position="426"/>
    </location>
</feature>
<dbReference type="GO" id="GO:0140993">
    <property type="term" value="F:histone modifying activity"/>
    <property type="evidence" value="ECO:0007669"/>
    <property type="project" value="UniProtKB-ARBA"/>
</dbReference>
<feature type="domain" description="CUE" evidence="4">
    <location>
        <begin position="72"/>
        <end position="115"/>
    </location>
</feature>
<dbReference type="PROSITE" id="PS51542">
    <property type="entry name" value="FYRN"/>
    <property type="match status" value="1"/>
</dbReference>
<feature type="region of interest" description="Disordered" evidence="3">
    <location>
        <begin position="522"/>
        <end position="575"/>
    </location>
</feature>
<feature type="compositionally biased region" description="Acidic residues" evidence="3">
    <location>
        <begin position="320"/>
        <end position="357"/>
    </location>
</feature>
<dbReference type="Gene3D" id="3.30.160.360">
    <property type="match status" value="1"/>
</dbReference>
<proteinExistence type="predicted"/>